<evidence type="ECO:0000256" key="7">
    <source>
        <dbReference type="ARBA" id="ARBA00023180"/>
    </source>
</evidence>
<keyword evidence="6 8" id="KW-0472">Membrane</keyword>
<dbReference type="Pfam" id="PF08022">
    <property type="entry name" value="FAD_binding_8"/>
    <property type="match status" value="1"/>
</dbReference>
<organism evidence="10 11">
    <name type="scientific">Myriangium duriaei CBS 260.36</name>
    <dbReference type="NCBI Taxonomy" id="1168546"/>
    <lineage>
        <taxon>Eukaryota</taxon>
        <taxon>Fungi</taxon>
        <taxon>Dikarya</taxon>
        <taxon>Ascomycota</taxon>
        <taxon>Pezizomycotina</taxon>
        <taxon>Dothideomycetes</taxon>
        <taxon>Dothideomycetidae</taxon>
        <taxon>Myriangiales</taxon>
        <taxon>Myriangiaceae</taxon>
        <taxon>Myriangium</taxon>
    </lineage>
</organism>
<dbReference type="EMBL" id="ML996081">
    <property type="protein sequence ID" value="KAF2156645.1"/>
    <property type="molecule type" value="Genomic_DNA"/>
</dbReference>
<evidence type="ECO:0000256" key="1">
    <source>
        <dbReference type="ARBA" id="ARBA00004141"/>
    </source>
</evidence>
<accession>A0A9P4MJ29</accession>
<dbReference type="CDD" id="cd06186">
    <property type="entry name" value="NOX_Duox_like_FAD_NADP"/>
    <property type="match status" value="1"/>
</dbReference>
<evidence type="ECO:0000313" key="10">
    <source>
        <dbReference type="EMBL" id="KAF2156645.1"/>
    </source>
</evidence>
<dbReference type="PANTHER" id="PTHR32361:SF9">
    <property type="entry name" value="FERRIC REDUCTASE TRANSMEMBRANE COMPONENT 3-RELATED"/>
    <property type="match status" value="1"/>
</dbReference>
<protein>
    <submittedName>
        <fullName evidence="10">Ferric reductase-like transmembrane component</fullName>
    </submittedName>
</protein>
<comment type="caution">
    <text evidence="10">The sequence shown here is derived from an EMBL/GenBank/DDBJ whole genome shotgun (WGS) entry which is preliminary data.</text>
</comment>
<dbReference type="SUPFAM" id="SSF52343">
    <property type="entry name" value="Ferredoxin reductase-like, C-terminal NADP-linked domain"/>
    <property type="match status" value="1"/>
</dbReference>
<proteinExistence type="predicted"/>
<evidence type="ECO:0000256" key="6">
    <source>
        <dbReference type="ARBA" id="ARBA00023136"/>
    </source>
</evidence>
<feature type="transmembrane region" description="Helical" evidence="8">
    <location>
        <begin position="122"/>
        <end position="144"/>
    </location>
</feature>
<gene>
    <name evidence="10" type="ORF">K461DRAFT_219595</name>
</gene>
<evidence type="ECO:0000256" key="8">
    <source>
        <dbReference type="SAM" id="Phobius"/>
    </source>
</evidence>
<evidence type="ECO:0000256" key="5">
    <source>
        <dbReference type="ARBA" id="ARBA00023065"/>
    </source>
</evidence>
<evidence type="ECO:0000256" key="3">
    <source>
        <dbReference type="ARBA" id="ARBA00022692"/>
    </source>
</evidence>
<feature type="transmembrane region" description="Helical" evidence="8">
    <location>
        <begin position="156"/>
        <end position="179"/>
    </location>
</feature>
<dbReference type="InterPro" id="IPR017927">
    <property type="entry name" value="FAD-bd_FR_type"/>
</dbReference>
<dbReference type="PROSITE" id="PS51384">
    <property type="entry name" value="FAD_FR"/>
    <property type="match status" value="1"/>
</dbReference>
<dbReference type="GO" id="GO:0015677">
    <property type="term" value="P:copper ion import"/>
    <property type="evidence" value="ECO:0007669"/>
    <property type="project" value="TreeGrafter"/>
</dbReference>
<dbReference type="OrthoDB" id="17725at2759"/>
<evidence type="ECO:0000313" key="11">
    <source>
        <dbReference type="Proteomes" id="UP000799439"/>
    </source>
</evidence>
<evidence type="ECO:0000256" key="2">
    <source>
        <dbReference type="ARBA" id="ARBA00022448"/>
    </source>
</evidence>
<keyword evidence="5" id="KW-0406">Ion transport</keyword>
<feature type="transmembrane region" description="Helical" evidence="8">
    <location>
        <begin position="56"/>
        <end position="74"/>
    </location>
</feature>
<sequence>MYQPANIPLVNKTMPSNLTSLIICLFYVLNIFYLFYRTFTTENHSLFLVSDRSGLLFVANLPLLYLLSAKNCPIRFLTGYSYEHTNIFHRRLGELLALLAIFHGIGMFFVYVPNLIERGETLMSFLTHIIVWTGISALLCYEILSLTSLASFRQRCYELFLALHILLQAGGLAFLYFHLPGTRPYVLASLAILLIDRLFHRALLTRHTLKADLTILPDGATLLLSTSWPFPPSRFRSLSHDIKKGWAPTDHVFISIPALAHKHILQSHPFTIASAAPSPTNSHAWLDLLIRARKGFTADLLQYAKRHPRVAVAVDGPYGSDHARSTLRRARLAVCVAGGSGIAVTFPLAWWLAHLDTEDRPRVVLVWVVRDARHLEWLGEGRMEDLRAKGVDVVVPPATMEGGRPDMCALLAEAVGKEEGVRVVVSGPDEMNRDVRNWCAGRRGEGRDVGVAVEKFGW</sequence>
<dbReference type="Pfam" id="PF01794">
    <property type="entry name" value="Ferric_reduct"/>
    <property type="match status" value="1"/>
</dbReference>
<feature type="transmembrane region" description="Helical" evidence="8">
    <location>
        <begin position="332"/>
        <end position="353"/>
    </location>
</feature>
<dbReference type="GO" id="GO:0000293">
    <property type="term" value="F:ferric-chelate reductase activity"/>
    <property type="evidence" value="ECO:0007669"/>
    <property type="project" value="TreeGrafter"/>
</dbReference>
<name>A0A9P4MJ29_9PEZI</name>
<comment type="subcellular location">
    <subcellularLocation>
        <location evidence="1">Membrane</location>
        <topology evidence="1">Multi-pass membrane protein</topology>
    </subcellularLocation>
</comment>
<keyword evidence="2" id="KW-0813">Transport</keyword>
<reference evidence="10" key="1">
    <citation type="journal article" date="2020" name="Stud. Mycol.">
        <title>101 Dothideomycetes genomes: a test case for predicting lifestyles and emergence of pathogens.</title>
        <authorList>
            <person name="Haridas S."/>
            <person name="Albert R."/>
            <person name="Binder M."/>
            <person name="Bloem J."/>
            <person name="Labutti K."/>
            <person name="Salamov A."/>
            <person name="Andreopoulos B."/>
            <person name="Baker S."/>
            <person name="Barry K."/>
            <person name="Bills G."/>
            <person name="Bluhm B."/>
            <person name="Cannon C."/>
            <person name="Castanera R."/>
            <person name="Culley D."/>
            <person name="Daum C."/>
            <person name="Ezra D."/>
            <person name="Gonzalez J."/>
            <person name="Henrissat B."/>
            <person name="Kuo A."/>
            <person name="Liang C."/>
            <person name="Lipzen A."/>
            <person name="Lutzoni F."/>
            <person name="Magnuson J."/>
            <person name="Mondo S."/>
            <person name="Nolan M."/>
            <person name="Ohm R."/>
            <person name="Pangilinan J."/>
            <person name="Park H.-J."/>
            <person name="Ramirez L."/>
            <person name="Alfaro M."/>
            <person name="Sun H."/>
            <person name="Tritt A."/>
            <person name="Yoshinaga Y."/>
            <person name="Zwiers L.-H."/>
            <person name="Turgeon B."/>
            <person name="Goodwin S."/>
            <person name="Spatafora J."/>
            <person name="Crous P."/>
            <person name="Grigoriev I."/>
        </authorList>
    </citation>
    <scope>NUCLEOTIDE SEQUENCE</scope>
    <source>
        <strain evidence="10">CBS 260.36</strain>
    </source>
</reference>
<dbReference type="PANTHER" id="PTHR32361">
    <property type="entry name" value="FERRIC/CUPRIC REDUCTASE TRANSMEMBRANE COMPONENT"/>
    <property type="match status" value="1"/>
</dbReference>
<dbReference type="Gene3D" id="3.40.50.80">
    <property type="entry name" value="Nucleotide-binding domain of ferredoxin-NADP reductase (FNR) module"/>
    <property type="match status" value="1"/>
</dbReference>
<dbReference type="SFLD" id="SFLDG01168">
    <property type="entry name" value="Ferric_reductase_subgroup_(FRE"/>
    <property type="match status" value="1"/>
</dbReference>
<feature type="transmembrane region" description="Helical" evidence="8">
    <location>
        <begin position="95"/>
        <end position="116"/>
    </location>
</feature>
<dbReference type="GO" id="GO:0006826">
    <property type="term" value="P:iron ion transport"/>
    <property type="evidence" value="ECO:0007669"/>
    <property type="project" value="TreeGrafter"/>
</dbReference>
<dbReference type="AlphaFoldDB" id="A0A9P4MJ29"/>
<feature type="domain" description="FAD-binding FR-type" evidence="9">
    <location>
        <begin position="197"/>
        <end position="324"/>
    </location>
</feature>
<dbReference type="InterPro" id="IPR051410">
    <property type="entry name" value="Ferric/Cupric_Reductase"/>
</dbReference>
<feature type="transmembrane region" description="Helical" evidence="8">
    <location>
        <begin position="18"/>
        <end position="36"/>
    </location>
</feature>
<dbReference type="InterPro" id="IPR013112">
    <property type="entry name" value="FAD-bd_8"/>
</dbReference>
<evidence type="ECO:0000256" key="4">
    <source>
        <dbReference type="ARBA" id="ARBA00022989"/>
    </source>
</evidence>
<dbReference type="GO" id="GO:0006879">
    <property type="term" value="P:intracellular iron ion homeostasis"/>
    <property type="evidence" value="ECO:0007669"/>
    <property type="project" value="TreeGrafter"/>
</dbReference>
<feature type="transmembrane region" description="Helical" evidence="8">
    <location>
        <begin position="185"/>
        <end position="204"/>
    </location>
</feature>
<keyword evidence="4 8" id="KW-1133">Transmembrane helix</keyword>
<keyword evidence="11" id="KW-1185">Reference proteome</keyword>
<keyword evidence="7" id="KW-0325">Glycoprotein</keyword>
<dbReference type="GO" id="GO:0005886">
    <property type="term" value="C:plasma membrane"/>
    <property type="evidence" value="ECO:0007669"/>
    <property type="project" value="TreeGrafter"/>
</dbReference>
<dbReference type="InterPro" id="IPR039261">
    <property type="entry name" value="FNR_nucleotide-bd"/>
</dbReference>
<dbReference type="SFLD" id="SFLDS00052">
    <property type="entry name" value="Ferric_Reductase_Domain"/>
    <property type="match status" value="1"/>
</dbReference>
<dbReference type="InterPro" id="IPR013130">
    <property type="entry name" value="Fe3_Rdtase_TM_dom"/>
</dbReference>
<evidence type="ECO:0000259" key="9">
    <source>
        <dbReference type="PROSITE" id="PS51384"/>
    </source>
</evidence>
<dbReference type="Proteomes" id="UP000799439">
    <property type="component" value="Unassembled WGS sequence"/>
</dbReference>
<keyword evidence="3 8" id="KW-0812">Transmembrane</keyword>